<organism evidence="2 3">
    <name type="scientific">Candidatus Segetimicrobium genomatis</name>
    <dbReference type="NCBI Taxonomy" id="2569760"/>
    <lineage>
        <taxon>Bacteria</taxon>
        <taxon>Bacillati</taxon>
        <taxon>Candidatus Sysuimicrobiota</taxon>
        <taxon>Candidatus Sysuimicrobiia</taxon>
        <taxon>Candidatus Sysuimicrobiales</taxon>
        <taxon>Candidatus Segetimicrobiaceae</taxon>
        <taxon>Candidatus Segetimicrobium</taxon>
    </lineage>
</organism>
<evidence type="ECO:0000256" key="1">
    <source>
        <dbReference type="SAM" id="SignalP"/>
    </source>
</evidence>
<accession>A0A537JHI9</accession>
<comment type="caution">
    <text evidence="2">The sequence shown here is derived from an EMBL/GenBank/DDBJ whole genome shotgun (WGS) entry which is preliminary data.</text>
</comment>
<feature type="chain" id="PRO_5021834241" evidence="1">
    <location>
        <begin position="22"/>
        <end position="198"/>
    </location>
</feature>
<sequence length="198" mass="20772">MKMLLGVMVLAVILSPPAAGAAPGGRVRVGVVDFYAPTPLATFEGVFPARFATDDLSTLLAGAAGDRLVMIPRETVLRSEQTLRWRDADVLHFDRLRALADAVGADRLVVGWIPVLSVEGGGGSGPPPPGGDGDGFPAADATLVLQVFDAHQERLVFDARYSAYELGGTRAELAIRVVGHALKPAIPALIDRLTAQTP</sequence>
<proteinExistence type="predicted"/>
<dbReference type="EMBL" id="VBAO01000097">
    <property type="protein sequence ID" value="TMI83011.1"/>
    <property type="molecule type" value="Genomic_DNA"/>
</dbReference>
<keyword evidence="1" id="KW-0732">Signal</keyword>
<name>A0A537JHI9_9BACT</name>
<gene>
    <name evidence="2" type="ORF">E6H04_03685</name>
</gene>
<feature type="signal peptide" evidence="1">
    <location>
        <begin position="1"/>
        <end position="21"/>
    </location>
</feature>
<reference evidence="2 3" key="1">
    <citation type="journal article" date="2019" name="Nat. Microbiol.">
        <title>Mediterranean grassland soil C-N compound turnover is dependent on rainfall and depth, and is mediated by genomically divergent microorganisms.</title>
        <authorList>
            <person name="Diamond S."/>
            <person name="Andeer P.F."/>
            <person name="Li Z."/>
            <person name="Crits-Christoph A."/>
            <person name="Burstein D."/>
            <person name="Anantharaman K."/>
            <person name="Lane K.R."/>
            <person name="Thomas B.C."/>
            <person name="Pan C."/>
            <person name="Northen T.R."/>
            <person name="Banfield J.F."/>
        </authorList>
    </citation>
    <scope>NUCLEOTIDE SEQUENCE [LARGE SCALE GENOMIC DNA]</scope>
    <source>
        <strain evidence="2">NP_7</strain>
    </source>
</reference>
<dbReference type="Proteomes" id="UP000320048">
    <property type="component" value="Unassembled WGS sequence"/>
</dbReference>
<dbReference type="AlphaFoldDB" id="A0A537JHI9"/>
<protein>
    <submittedName>
        <fullName evidence="2">Uncharacterized protein</fullName>
    </submittedName>
</protein>
<evidence type="ECO:0000313" key="2">
    <source>
        <dbReference type="EMBL" id="TMI83011.1"/>
    </source>
</evidence>
<evidence type="ECO:0000313" key="3">
    <source>
        <dbReference type="Proteomes" id="UP000320048"/>
    </source>
</evidence>